<name>A0AAW9Y8E9_9GAMM</name>
<proteinExistence type="predicted"/>
<dbReference type="RefSeq" id="WP_163148145.1">
    <property type="nucleotide sequence ID" value="NZ_JAAIKZ010000014.1"/>
</dbReference>
<dbReference type="AlphaFoldDB" id="A0AAW9Y8E9"/>
<accession>A0AAW9Y8E9</accession>
<sequence length="180" mass="20587">MKQVEYKVEFSDDVDFEILVKEDEIQNFLRLPDSDQEIPILRESAIRIAERYMNRPLTKQSGCVYSNTYEFRVPYTPISGDIEIKTITDNSGNQITNYIWDRITNKVKIDNTVQLPVILSVDFIKENIPLPASIKLAILKICATEYDQREDHVVGASFTQVSNSAARILDLYSLPAGGFY</sequence>
<dbReference type="EMBL" id="JAAIKZ010000014">
    <property type="protein sequence ID" value="NEX74801.1"/>
    <property type="molecule type" value="Genomic_DNA"/>
</dbReference>
<organism evidence="1 2">
    <name type="scientific">Aeromonas rivipollensis</name>
    <dbReference type="NCBI Taxonomy" id="948519"/>
    <lineage>
        <taxon>Bacteria</taxon>
        <taxon>Pseudomonadati</taxon>
        <taxon>Pseudomonadota</taxon>
        <taxon>Gammaproteobacteria</taxon>
        <taxon>Aeromonadales</taxon>
        <taxon>Aeromonadaceae</taxon>
        <taxon>Aeromonas</taxon>
    </lineage>
</organism>
<comment type="caution">
    <text evidence="1">The sequence shown here is derived from an EMBL/GenBank/DDBJ whole genome shotgun (WGS) entry which is preliminary data.</text>
</comment>
<dbReference type="Gene3D" id="1.10.3230.30">
    <property type="entry name" value="Phage gp6-like head-tail connector protein"/>
    <property type="match status" value="1"/>
</dbReference>
<dbReference type="Proteomes" id="UP000480681">
    <property type="component" value="Unassembled WGS sequence"/>
</dbReference>
<gene>
    <name evidence="1" type="ORF">G4911_08620</name>
</gene>
<evidence type="ECO:0000313" key="2">
    <source>
        <dbReference type="Proteomes" id="UP000480681"/>
    </source>
</evidence>
<protein>
    <submittedName>
        <fullName evidence="1">Phage gp6-like head-tail connector protein</fullName>
    </submittedName>
</protein>
<evidence type="ECO:0000313" key="1">
    <source>
        <dbReference type="EMBL" id="NEX74801.1"/>
    </source>
</evidence>
<reference evidence="1 2" key="1">
    <citation type="submission" date="2020-02" db="EMBL/GenBank/DDBJ databases">
        <title>Genome sequencing of Aeromonas rivipollensis.</title>
        <authorList>
            <person name="Fono-Tamo Ubani E.K."/>
            <person name="Lekota K.E."/>
        </authorList>
    </citation>
    <scope>NUCLEOTIDE SEQUENCE [LARGE SCALE GENOMIC DNA]</scope>
    <source>
        <strain evidence="1 2">G87</strain>
    </source>
</reference>